<dbReference type="SUPFAM" id="SSF56801">
    <property type="entry name" value="Acetyl-CoA synthetase-like"/>
    <property type="match status" value="1"/>
</dbReference>
<evidence type="ECO:0000259" key="5">
    <source>
        <dbReference type="PROSITE" id="PS50075"/>
    </source>
</evidence>
<dbReference type="Pfam" id="PF00550">
    <property type="entry name" value="PP-binding"/>
    <property type="match status" value="1"/>
</dbReference>
<evidence type="ECO:0000313" key="7">
    <source>
        <dbReference type="Proteomes" id="UP000474957"/>
    </source>
</evidence>
<reference evidence="6 7" key="1">
    <citation type="submission" date="2019-10" db="EMBL/GenBank/DDBJ databases">
        <title>Cognatihalovulum marinum gen. nov. sp. nov., a new member of the family Rhodobacteraceae isolated from deep seawater of the Northwest Indian Ocean.</title>
        <authorList>
            <person name="Ruan C."/>
            <person name="Wang J."/>
            <person name="Zheng X."/>
            <person name="Song L."/>
            <person name="Zhu Y."/>
            <person name="Huang Y."/>
            <person name="Lu Z."/>
            <person name="Du W."/>
            <person name="Huang L."/>
            <person name="Dai X."/>
        </authorList>
    </citation>
    <scope>NUCLEOTIDE SEQUENCE [LARGE SCALE GENOMIC DNA]</scope>
    <source>
        <strain evidence="6 7">2CG4</strain>
    </source>
</reference>
<dbReference type="Gene3D" id="3.30.300.30">
    <property type="match status" value="1"/>
</dbReference>
<dbReference type="AlphaFoldDB" id="A0A6L5Z3T9"/>
<dbReference type="PANTHER" id="PTHR43201:SF5">
    <property type="entry name" value="MEDIUM-CHAIN ACYL-COA LIGASE ACSF2, MITOCHONDRIAL"/>
    <property type="match status" value="1"/>
</dbReference>
<comment type="caution">
    <text evidence="6">The sequence shown here is derived from an EMBL/GenBank/DDBJ whole genome shotgun (WGS) entry which is preliminary data.</text>
</comment>
<dbReference type="Pfam" id="PF13193">
    <property type="entry name" value="AMP-binding_C"/>
    <property type="match status" value="1"/>
</dbReference>
<organism evidence="6 7">
    <name type="scientific">Halovulum marinum</name>
    <dbReference type="NCBI Taxonomy" id="2662447"/>
    <lineage>
        <taxon>Bacteria</taxon>
        <taxon>Pseudomonadati</taxon>
        <taxon>Pseudomonadota</taxon>
        <taxon>Alphaproteobacteria</taxon>
        <taxon>Rhodobacterales</taxon>
        <taxon>Paracoccaceae</taxon>
        <taxon>Halovulum</taxon>
    </lineage>
</organism>
<dbReference type="GO" id="GO:0031956">
    <property type="term" value="F:medium-chain fatty acid-CoA ligase activity"/>
    <property type="evidence" value="ECO:0007669"/>
    <property type="project" value="TreeGrafter"/>
</dbReference>
<dbReference type="Gene3D" id="1.10.1200.10">
    <property type="entry name" value="ACP-like"/>
    <property type="match status" value="1"/>
</dbReference>
<evidence type="ECO:0000256" key="3">
    <source>
        <dbReference type="ARBA" id="ARBA00022553"/>
    </source>
</evidence>
<dbReference type="InterPro" id="IPR025110">
    <property type="entry name" value="AMP-bd_C"/>
</dbReference>
<protein>
    <submittedName>
        <fullName evidence="6">AMP-binding protein</fullName>
    </submittedName>
</protein>
<dbReference type="GO" id="GO:0031177">
    <property type="term" value="F:phosphopantetheine binding"/>
    <property type="evidence" value="ECO:0007669"/>
    <property type="project" value="InterPro"/>
</dbReference>
<evidence type="ECO:0000256" key="2">
    <source>
        <dbReference type="ARBA" id="ARBA00022450"/>
    </source>
</evidence>
<dbReference type="Proteomes" id="UP000474957">
    <property type="component" value="Unassembled WGS sequence"/>
</dbReference>
<evidence type="ECO:0000256" key="4">
    <source>
        <dbReference type="ARBA" id="ARBA00022598"/>
    </source>
</evidence>
<dbReference type="SUPFAM" id="SSF47336">
    <property type="entry name" value="ACP-like"/>
    <property type="match status" value="1"/>
</dbReference>
<sequence length="609" mass="63066">MNDVGEVERTLHDVARNAGSRTALHGADEQVSLSFAQLSDQIRAASGALAALGVPRDAVIAFSAGSEFRAAQLFLLLGAHAPVFPIPAHATDAEIEGLLRLVNPSVVVVSDPASASARIAAASGLPVIAADADADGGIRFGRAAGDPPAAHGRRRIAGQGVVLTTSGTTGTPKMVALDAARLASGAGRVAATLGLGPSDLSVEIMPLHHIHGLVAGLLAPVLSGGAVVVAGSPDPQRLLELSADHGASWYTAVPTMHRAIQRAARARPDLAAACRFRLIRSSSSAMPQEVRAGLAGVFACPVVEAYGMTEATHQMSAQRPDAPAAHGDVGHPPPGTLRIQDAGGAPLPQGQTGEVAVRSDTVIESYVDNPAADAATFIDGWMRTGDIGRLNPDSSLTLVGRAKEMIKRGGAQISPLEIEDALLAQPGVADAIAFGVPHPTLEQDVAAAVVIAADAPCDPRQLRAQLLDLISDYKVPSRILLLDEIPKGPTGKPRRLDMQHLFADALRGGFEQPRSPTEDMVAALFEEVLETPAGRHDDFFLAGGDSLSGTGLVTQLNILLGTAISPEMLFRYSTPAELASHIETLDGGRIRDRIDALLDAAPGHPAART</sequence>
<dbReference type="Gene3D" id="3.40.50.12780">
    <property type="entry name" value="N-terminal domain of ligase-like"/>
    <property type="match status" value="1"/>
</dbReference>
<dbReference type="PROSITE" id="PS50075">
    <property type="entry name" value="CARRIER"/>
    <property type="match status" value="1"/>
</dbReference>
<dbReference type="InterPro" id="IPR036736">
    <property type="entry name" value="ACP-like_sf"/>
</dbReference>
<dbReference type="InterPro" id="IPR020845">
    <property type="entry name" value="AMP-binding_CS"/>
</dbReference>
<dbReference type="InterPro" id="IPR042099">
    <property type="entry name" value="ANL_N_sf"/>
</dbReference>
<proteinExistence type="inferred from homology"/>
<dbReference type="InterPro" id="IPR006162">
    <property type="entry name" value="Ppantetheine_attach_site"/>
</dbReference>
<dbReference type="PANTHER" id="PTHR43201">
    <property type="entry name" value="ACYL-COA SYNTHETASE"/>
    <property type="match status" value="1"/>
</dbReference>
<dbReference type="EMBL" id="WIND01000012">
    <property type="protein sequence ID" value="MSU90745.1"/>
    <property type="molecule type" value="Genomic_DNA"/>
</dbReference>
<name>A0A6L5Z3T9_9RHOB</name>
<dbReference type="RefSeq" id="WP_154447234.1">
    <property type="nucleotide sequence ID" value="NZ_WIND01000012.1"/>
</dbReference>
<evidence type="ECO:0000256" key="1">
    <source>
        <dbReference type="ARBA" id="ARBA00006432"/>
    </source>
</evidence>
<feature type="domain" description="Carrier" evidence="5">
    <location>
        <begin position="512"/>
        <end position="586"/>
    </location>
</feature>
<keyword evidence="3" id="KW-0597">Phosphoprotein</keyword>
<dbReference type="InterPro" id="IPR009081">
    <property type="entry name" value="PP-bd_ACP"/>
</dbReference>
<keyword evidence="2" id="KW-0596">Phosphopantetheine</keyword>
<dbReference type="Pfam" id="PF00501">
    <property type="entry name" value="AMP-binding"/>
    <property type="match status" value="1"/>
</dbReference>
<evidence type="ECO:0000313" key="6">
    <source>
        <dbReference type="EMBL" id="MSU90745.1"/>
    </source>
</evidence>
<dbReference type="SMART" id="SM00823">
    <property type="entry name" value="PKS_PP"/>
    <property type="match status" value="1"/>
</dbReference>
<comment type="similarity">
    <text evidence="1">Belongs to the ATP-dependent AMP-binding enzyme family.</text>
</comment>
<accession>A0A6L5Z3T9</accession>
<dbReference type="PROSITE" id="PS00455">
    <property type="entry name" value="AMP_BINDING"/>
    <property type="match status" value="1"/>
</dbReference>
<keyword evidence="4" id="KW-0436">Ligase</keyword>
<keyword evidence="7" id="KW-1185">Reference proteome</keyword>
<dbReference type="GO" id="GO:0006631">
    <property type="term" value="P:fatty acid metabolic process"/>
    <property type="evidence" value="ECO:0007669"/>
    <property type="project" value="TreeGrafter"/>
</dbReference>
<dbReference type="InterPro" id="IPR020806">
    <property type="entry name" value="PKS_PP-bd"/>
</dbReference>
<dbReference type="PROSITE" id="PS00012">
    <property type="entry name" value="PHOSPHOPANTETHEINE"/>
    <property type="match status" value="1"/>
</dbReference>
<dbReference type="InterPro" id="IPR000873">
    <property type="entry name" value="AMP-dep_synth/lig_dom"/>
</dbReference>
<gene>
    <name evidence="6" type="ORF">GE300_14170</name>
</gene>
<dbReference type="InterPro" id="IPR045851">
    <property type="entry name" value="AMP-bd_C_sf"/>
</dbReference>